<dbReference type="AlphaFoldDB" id="A0A1N6JUV0"/>
<protein>
    <submittedName>
        <fullName evidence="2">Acetyltransferase (GNAT) domain-containing protein</fullName>
    </submittedName>
</protein>
<dbReference type="RefSeq" id="WP_074267119.1">
    <property type="nucleotide sequence ID" value="NZ_FSRM01000002.1"/>
</dbReference>
<dbReference type="SUPFAM" id="SSF55729">
    <property type="entry name" value="Acyl-CoA N-acyltransferases (Nat)"/>
    <property type="match status" value="1"/>
</dbReference>
<evidence type="ECO:0000313" key="2">
    <source>
        <dbReference type="EMBL" id="SIO48001.1"/>
    </source>
</evidence>
<dbReference type="Pfam" id="PF13480">
    <property type="entry name" value="Acetyltransf_6"/>
    <property type="match status" value="1"/>
</dbReference>
<evidence type="ECO:0000259" key="1">
    <source>
        <dbReference type="Pfam" id="PF13480"/>
    </source>
</evidence>
<organism evidence="2 3">
    <name type="scientific">Paraburkholderia phenazinium</name>
    <dbReference type="NCBI Taxonomy" id="60549"/>
    <lineage>
        <taxon>Bacteria</taxon>
        <taxon>Pseudomonadati</taxon>
        <taxon>Pseudomonadota</taxon>
        <taxon>Betaproteobacteria</taxon>
        <taxon>Burkholderiales</taxon>
        <taxon>Burkholderiaceae</taxon>
        <taxon>Paraburkholderia</taxon>
    </lineage>
</organism>
<feature type="domain" description="BioF2-like acetyltransferase" evidence="1">
    <location>
        <begin position="171"/>
        <end position="290"/>
    </location>
</feature>
<sequence length="344" mass="38303">MTTVRDSAVPLERVIRSTPVVPSVTASARSVEASVAKSIFHEPWWLDIATGGNWSTVKVVRRNEVLGELPYYPTRMGVWRISHLPPLTRTLGPVIKPMGLDRTHEQHHRLSVTSELIDQLPHFDSFFQLFDPRTEDALAFALRGFTVSARYTFQIAPDCTVPETWARLHGKTRNVIRSAERNLTVAPIATPSEFLQFYEANLLERSRTNAYGSTVMRQLVNAFVARKAGHLLGAYGPGGRLVAAIGLVWDQHSMYYLLSSRALGAHGGSISLLIWMAIQHALERKLTFDFDGFSSPATFNFLDGFGGELKQRLGVERLSTMYSVARILKRRIAPGSAAVFAPNL</sequence>
<keyword evidence="2" id="KW-0808">Transferase</keyword>
<dbReference type="GO" id="GO:0016740">
    <property type="term" value="F:transferase activity"/>
    <property type="evidence" value="ECO:0007669"/>
    <property type="project" value="UniProtKB-KW"/>
</dbReference>
<dbReference type="Gene3D" id="3.40.630.30">
    <property type="match status" value="1"/>
</dbReference>
<dbReference type="OrthoDB" id="116151at2"/>
<accession>A0A1N6JUV0</accession>
<dbReference type="InterPro" id="IPR038740">
    <property type="entry name" value="BioF2-like_GNAT_dom"/>
</dbReference>
<dbReference type="EMBL" id="FSRM01000002">
    <property type="protein sequence ID" value="SIO48001.1"/>
    <property type="molecule type" value="Genomic_DNA"/>
</dbReference>
<dbReference type="Proteomes" id="UP000184693">
    <property type="component" value="Unassembled WGS sequence"/>
</dbReference>
<evidence type="ECO:0000313" key="3">
    <source>
        <dbReference type="Proteomes" id="UP000184693"/>
    </source>
</evidence>
<reference evidence="2 3" key="1">
    <citation type="submission" date="2016-11" db="EMBL/GenBank/DDBJ databases">
        <authorList>
            <person name="Jaros S."/>
            <person name="Januszkiewicz K."/>
            <person name="Wedrychowicz H."/>
        </authorList>
    </citation>
    <scope>NUCLEOTIDE SEQUENCE [LARGE SCALE GENOMIC DNA]</scope>
    <source>
        <strain evidence="2 3">GAS86</strain>
    </source>
</reference>
<name>A0A1N6JUV0_9BURK</name>
<proteinExistence type="predicted"/>
<dbReference type="InterPro" id="IPR016181">
    <property type="entry name" value="Acyl_CoA_acyltransferase"/>
</dbReference>
<gene>
    <name evidence="2" type="ORF">SAMN05444168_5096</name>
</gene>